<sequence length="159" mass="17390">MKDLLKDDGILLYPSHPEVAPKHGTTLLKSHNVSYTALFNVLSLPATQCPIDLSKKSGMPIGIQVAASPYQDHLTLSVAEEIENVFGGWKSPYLKHVNAVFTEISPKARKSIGIWLLTCAGLTFTTVVIGGITRLTKSGLSMVDWHLFKELPPANHEID</sequence>
<dbReference type="InterPro" id="IPR003780">
    <property type="entry name" value="COX15/CtaA_fam"/>
</dbReference>
<dbReference type="Pfam" id="PF01425">
    <property type="entry name" value="Amidase"/>
    <property type="match status" value="1"/>
</dbReference>
<dbReference type="GO" id="GO:0016020">
    <property type="term" value="C:membrane"/>
    <property type="evidence" value="ECO:0007669"/>
    <property type="project" value="UniProtKB-SubCell"/>
</dbReference>
<keyword evidence="5 7" id="KW-0472">Membrane</keyword>
<evidence type="ECO:0000256" key="4">
    <source>
        <dbReference type="ARBA" id="ARBA00023133"/>
    </source>
</evidence>
<evidence type="ECO:0000313" key="9">
    <source>
        <dbReference type="EMBL" id="KAK4337140.1"/>
    </source>
</evidence>
<dbReference type="SUPFAM" id="SSF75304">
    <property type="entry name" value="Amidase signature (AS) enzymes"/>
    <property type="match status" value="1"/>
</dbReference>
<reference evidence="9" key="1">
    <citation type="submission" date="2023-12" db="EMBL/GenBank/DDBJ databases">
        <title>Genome assembly of Anisodus tanguticus.</title>
        <authorList>
            <person name="Wang Y.-J."/>
        </authorList>
    </citation>
    <scope>NUCLEOTIDE SEQUENCE</scope>
    <source>
        <strain evidence="9">KB-2021</strain>
        <tissue evidence="9">Leaf</tissue>
    </source>
</reference>
<gene>
    <name evidence="9" type="ORF">RND71_043358</name>
</gene>
<dbReference type="EMBL" id="JAVYJV010000051">
    <property type="protein sequence ID" value="KAK4337140.1"/>
    <property type="molecule type" value="Genomic_DNA"/>
</dbReference>
<evidence type="ECO:0000256" key="1">
    <source>
        <dbReference type="ARBA" id="ARBA00004141"/>
    </source>
</evidence>
<dbReference type="InterPro" id="IPR052739">
    <property type="entry name" value="FAAH2"/>
</dbReference>
<keyword evidence="3 7" id="KW-1133">Transmembrane helix</keyword>
<keyword evidence="4" id="KW-0350">Heme biosynthesis</keyword>
<dbReference type="Pfam" id="PF02628">
    <property type="entry name" value="COX15-CtaA"/>
    <property type="match status" value="1"/>
</dbReference>
<dbReference type="Proteomes" id="UP001291623">
    <property type="component" value="Unassembled WGS sequence"/>
</dbReference>
<comment type="subcellular location">
    <subcellularLocation>
        <location evidence="1">Membrane</location>
        <topology evidence="1">Multi-pass membrane protein</topology>
    </subcellularLocation>
</comment>
<dbReference type="GO" id="GO:0006784">
    <property type="term" value="P:heme A biosynthetic process"/>
    <property type="evidence" value="ECO:0007669"/>
    <property type="project" value="InterPro"/>
</dbReference>
<comment type="caution">
    <text evidence="9">The sequence shown here is derived from an EMBL/GenBank/DDBJ whole genome shotgun (WGS) entry which is preliminary data.</text>
</comment>
<dbReference type="InterPro" id="IPR023631">
    <property type="entry name" value="Amidase_dom"/>
</dbReference>
<feature type="domain" description="Amidase" evidence="8">
    <location>
        <begin position="10"/>
        <end position="76"/>
    </location>
</feature>
<evidence type="ECO:0000256" key="2">
    <source>
        <dbReference type="ARBA" id="ARBA00022692"/>
    </source>
</evidence>
<evidence type="ECO:0000313" key="10">
    <source>
        <dbReference type="Proteomes" id="UP001291623"/>
    </source>
</evidence>
<feature type="transmembrane region" description="Helical" evidence="7">
    <location>
        <begin position="112"/>
        <end position="132"/>
    </location>
</feature>
<evidence type="ECO:0000256" key="5">
    <source>
        <dbReference type="ARBA" id="ARBA00023136"/>
    </source>
</evidence>
<dbReference type="Gene3D" id="3.90.1300.10">
    <property type="entry name" value="Amidase signature (AS) domain"/>
    <property type="match status" value="1"/>
</dbReference>
<dbReference type="InterPro" id="IPR036928">
    <property type="entry name" value="AS_sf"/>
</dbReference>
<dbReference type="PANTHER" id="PTHR43372">
    <property type="entry name" value="FATTY-ACID AMIDE HYDROLASE"/>
    <property type="match status" value="1"/>
</dbReference>
<dbReference type="PANTHER" id="PTHR43372:SF4">
    <property type="entry name" value="FATTY-ACID AMIDE HYDROLASE 2"/>
    <property type="match status" value="1"/>
</dbReference>
<keyword evidence="2 7" id="KW-0812">Transmembrane</keyword>
<dbReference type="AlphaFoldDB" id="A0AAE1QPE0"/>
<dbReference type="GO" id="GO:0012505">
    <property type="term" value="C:endomembrane system"/>
    <property type="evidence" value="ECO:0007669"/>
    <property type="project" value="TreeGrafter"/>
</dbReference>
<evidence type="ECO:0000256" key="7">
    <source>
        <dbReference type="SAM" id="Phobius"/>
    </source>
</evidence>
<proteinExistence type="predicted"/>
<organism evidence="9 10">
    <name type="scientific">Anisodus tanguticus</name>
    <dbReference type="NCBI Taxonomy" id="243964"/>
    <lineage>
        <taxon>Eukaryota</taxon>
        <taxon>Viridiplantae</taxon>
        <taxon>Streptophyta</taxon>
        <taxon>Embryophyta</taxon>
        <taxon>Tracheophyta</taxon>
        <taxon>Spermatophyta</taxon>
        <taxon>Magnoliopsida</taxon>
        <taxon>eudicotyledons</taxon>
        <taxon>Gunneridae</taxon>
        <taxon>Pentapetalae</taxon>
        <taxon>asterids</taxon>
        <taxon>lamiids</taxon>
        <taxon>Solanales</taxon>
        <taxon>Solanaceae</taxon>
        <taxon>Solanoideae</taxon>
        <taxon>Hyoscyameae</taxon>
        <taxon>Anisodus</taxon>
    </lineage>
</organism>
<protein>
    <recommendedName>
        <fullName evidence="8">Amidase domain-containing protein</fullName>
    </recommendedName>
</protein>
<evidence type="ECO:0000256" key="3">
    <source>
        <dbReference type="ARBA" id="ARBA00022989"/>
    </source>
</evidence>
<name>A0AAE1QPE0_9SOLA</name>
<evidence type="ECO:0000259" key="8">
    <source>
        <dbReference type="Pfam" id="PF01425"/>
    </source>
</evidence>
<evidence type="ECO:0000256" key="6">
    <source>
        <dbReference type="ARBA" id="ARBA00023444"/>
    </source>
</evidence>
<accession>A0AAE1QPE0</accession>
<comment type="pathway">
    <text evidence="6">Porphyrin-containing compound metabolism.</text>
</comment>
<keyword evidence="10" id="KW-1185">Reference proteome</keyword>